<comment type="caution">
    <text evidence="1">The sequence shown here is derived from an EMBL/GenBank/DDBJ whole genome shotgun (WGS) entry which is preliminary data.</text>
</comment>
<protein>
    <submittedName>
        <fullName evidence="1">Uncharacterized protein</fullName>
    </submittedName>
</protein>
<dbReference type="EMBL" id="JACGWJ010000002">
    <property type="protein sequence ID" value="KAL0437744.1"/>
    <property type="molecule type" value="Genomic_DNA"/>
</dbReference>
<gene>
    <name evidence="1" type="ORF">Sradi_0482300</name>
</gene>
<organism evidence="1">
    <name type="scientific">Sesamum radiatum</name>
    <name type="common">Black benniseed</name>
    <dbReference type="NCBI Taxonomy" id="300843"/>
    <lineage>
        <taxon>Eukaryota</taxon>
        <taxon>Viridiplantae</taxon>
        <taxon>Streptophyta</taxon>
        <taxon>Embryophyta</taxon>
        <taxon>Tracheophyta</taxon>
        <taxon>Spermatophyta</taxon>
        <taxon>Magnoliopsida</taxon>
        <taxon>eudicotyledons</taxon>
        <taxon>Gunneridae</taxon>
        <taxon>Pentapetalae</taxon>
        <taxon>asterids</taxon>
        <taxon>lamiids</taxon>
        <taxon>Lamiales</taxon>
        <taxon>Pedaliaceae</taxon>
        <taxon>Sesamum</taxon>
    </lineage>
</organism>
<reference evidence="1" key="1">
    <citation type="submission" date="2020-06" db="EMBL/GenBank/DDBJ databases">
        <authorList>
            <person name="Li T."/>
            <person name="Hu X."/>
            <person name="Zhang T."/>
            <person name="Song X."/>
            <person name="Zhang H."/>
            <person name="Dai N."/>
            <person name="Sheng W."/>
            <person name="Hou X."/>
            <person name="Wei L."/>
        </authorList>
    </citation>
    <scope>NUCLEOTIDE SEQUENCE</scope>
    <source>
        <strain evidence="1">G02</strain>
        <tissue evidence="1">Leaf</tissue>
    </source>
</reference>
<name>A0AAW2W8R7_SESRA</name>
<proteinExistence type="predicted"/>
<accession>A0AAW2W8R7</accession>
<sequence length="79" mass="9190">MTRAFNKKVRPWSFQVGDLVLAVRRPITLTQRMGNKFVSKWDGPYVVKEAYTNGAYKLVDKDDLRIGPINGKLLKRYYP</sequence>
<dbReference type="AlphaFoldDB" id="A0AAW2W8R7"/>
<evidence type="ECO:0000313" key="1">
    <source>
        <dbReference type="EMBL" id="KAL0437744.1"/>
    </source>
</evidence>
<reference evidence="1" key="2">
    <citation type="journal article" date="2024" name="Plant">
        <title>Genomic evolution and insights into agronomic trait innovations of Sesamum species.</title>
        <authorList>
            <person name="Miao H."/>
            <person name="Wang L."/>
            <person name="Qu L."/>
            <person name="Liu H."/>
            <person name="Sun Y."/>
            <person name="Le M."/>
            <person name="Wang Q."/>
            <person name="Wei S."/>
            <person name="Zheng Y."/>
            <person name="Lin W."/>
            <person name="Duan Y."/>
            <person name="Cao H."/>
            <person name="Xiong S."/>
            <person name="Wang X."/>
            <person name="Wei L."/>
            <person name="Li C."/>
            <person name="Ma Q."/>
            <person name="Ju M."/>
            <person name="Zhao R."/>
            <person name="Li G."/>
            <person name="Mu C."/>
            <person name="Tian Q."/>
            <person name="Mei H."/>
            <person name="Zhang T."/>
            <person name="Gao T."/>
            <person name="Zhang H."/>
        </authorList>
    </citation>
    <scope>NUCLEOTIDE SEQUENCE</scope>
    <source>
        <strain evidence="1">G02</strain>
    </source>
</reference>